<sequence length="202" mass="23518">MLRRKLRQRQPARSPKKEANSEIDEIKISKFVYKDKVASENDTDTEKIDDYKKQMIAIRNFILFDEKIPDNKVDSKNLIEKQQFIREKLGLNKVEEGEQKLDTGFKIIDALNMQTLFVHDPEFECYSVMTGKKLPTGSNEKGVFCYFKSEDRECVHCAEEFTKGNILMKLSSCGHVFHADCAEECMYYSNQCPLCRAVLYQN</sequence>
<dbReference type="GO" id="GO:0008270">
    <property type="term" value="F:zinc ion binding"/>
    <property type="evidence" value="ECO:0007669"/>
    <property type="project" value="UniProtKB-KW"/>
</dbReference>
<dbReference type="PANTHER" id="PTHR45676:SF41">
    <property type="entry name" value="RING-H2 FINGER PROTEIN ATL66"/>
    <property type="match status" value="1"/>
</dbReference>
<dbReference type="PANTHER" id="PTHR45676">
    <property type="entry name" value="RING-H2 FINGER PROTEIN ATL51-RELATED"/>
    <property type="match status" value="1"/>
</dbReference>
<dbReference type="EMBL" id="CAMPGE010014389">
    <property type="protein sequence ID" value="CAI2373063.1"/>
    <property type="molecule type" value="Genomic_DNA"/>
</dbReference>
<reference evidence="4" key="1">
    <citation type="submission" date="2023-07" db="EMBL/GenBank/DDBJ databases">
        <authorList>
            <consortium name="AG Swart"/>
            <person name="Singh M."/>
            <person name="Singh A."/>
            <person name="Seah K."/>
            <person name="Emmerich C."/>
        </authorList>
    </citation>
    <scope>NUCLEOTIDE SEQUENCE</scope>
    <source>
        <strain evidence="4">DP1</strain>
    </source>
</reference>
<feature type="region of interest" description="Disordered" evidence="2">
    <location>
        <begin position="1"/>
        <end position="21"/>
    </location>
</feature>
<evidence type="ECO:0000259" key="3">
    <source>
        <dbReference type="PROSITE" id="PS50089"/>
    </source>
</evidence>
<dbReference type="Pfam" id="PF13639">
    <property type="entry name" value="zf-RING_2"/>
    <property type="match status" value="1"/>
</dbReference>
<organism evidence="4 5">
    <name type="scientific">Euplotes crassus</name>
    <dbReference type="NCBI Taxonomy" id="5936"/>
    <lineage>
        <taxon>Eukaryota</taxon>
        <taxon>Sar</taxon>
        <taxon>Alveolata</taxon>
        <taxon>Ciliophora</taxon>
        <taxon>Intramacronucleata</taxon>
        <taxon>Spirotrichea</taxon>
        <taxon>Hypotrichia</taxon>
        <taxon>Euplotida</taxon>
        <taxon>Euplotidae</taxon>
        <taxon>Moneuplotes</taxon>
    </lineage>
</organism>
<evidence type="ECO:0000313" key="5">
    <source>
        <dbReference type="Proteomes" id="UP001295684"/>
    </source>
</evidence>
<gene>
    <name evidence="4" type="ORF">ECRASSUSDP1_LOCUS14401</name>
</gene>
<keyword evidence="5" id="KW-1185">Reference proteome</keyword>
<feature type="domain" description="RING-type" evidence="3">
    <location>
        <begin position="154"/>
        <end position="196"/>
    </location>
</feature>
<dbReference type="SUPFAM" id="SSF57850">
    <property type="entry name" value="RING/U-box"/>
    <property type="match status" value="1"/>
</dbReference>
<evidence type="ECO:0000256" key="2">
    <source>
        <dbReference type="SAM" id="MobiDB-lite"/>
    </source>
</evidence>
<keyword evidence="1" id="KW-0863">Zinc-finger</keyword>
<proteinExistence type="predicted"/>
<dbReference type="SMART" id="SM00184">
    <property type="entry name" value="RING"/>
    <property type="match status" value="1"/>
</dbReference>
<dbReference type="InterPro" id="IPR001841">
    <property type="entry name" value="Znf_RING"/>
</dbReference>
<accession>A0AAD1XI05</accession>
<keyword evidence="1" id="KW-0479">Metal-binding</keyword>
<dbReference type="PROSITE" id="PS00282">
    <property type="entry name" value="KAZAL_1"/>
    <property type="match status" value="1"/>
</dbReference>
<evidence type="ECO:0000313" key="4">
    <source>
        <dbReference type="EMBL" id="CAI2373063.1"/>
    </source>
</evidence>
<name>A0AAD1XI05_EUPCR</name>
<feature type="compositionally biased region" description="Basic residues" evidence="2">
    <location>
        <begin position="1"/>
        <end position="10"/>
    </location>
</feature>
<keyword evidence="1" id="KW-0862">Zinc</keyword>
<dbReference type="PROSITE" id="PS50089">
    <property type="entry name" value="ZF_RING_2"/>
    <property type="match status" value="1"/>
</dbReference>
<dbReference type="InterPro" id="IPR013083">
    <property type="entry name" value="Znf_RING/FYVE/PHD"/>
</dbReference>
<dbReference type="Gene3D" id="3.30.40.10">
    <property type="entry name" value="Zinc/RING finger domain, C3HC4 (zinc finger)"/>
    <property type="match status" value="1"/>
</dbReference>
<dbReference type="InterPro" id="IPR002350">
    <property type="entry name" value="Kazal_dom"/>
</dbReference>
<evidence type="ECO:0000256" key="1">
    <source>
        <dbReference type="PROSITE-ProRule" id="PRU00175"/>
    </source>
</evidence>
<comment type="caution">
    <text evidence="4">The sequence shown here is derived from an EMBL/GenBank/DDBJ whole genome shotgun (WGS) entry which is preliminary data.</text>
</comment>
<dbReference type="Proteomes" id="UP001295684">
    <property type="component" value="Unassembled WGS sequence"/>
</dbReference>
<dbReference type="AlphaFoldDB" id="A0AAD1XI05"/>
<protein>
    <recommendedName>
        <fullName evidence="3">RING-type domain-containing protein</fullName>
    </recommendedName>
</protein>